<comment type="caution">
    <text evidence="10">The sequence shown here is derived from an EMBL/GenBank/DDBJ whole genome shotgun (WGS) entry which is preliminary data.</text>
</comment>
<name>A0A4Y9ZAA5_9AGAM</name>
<dbReference type="GO" id="GO:0034455">
    <property type="term" value="C:t-UTP complex"/>
    <property type="evidence" value="ECO:0007669"/>
    <property type="project" value="TreeGrafter"/>
</dbReference>
<evidence type="ECO:0000256" key="6">
    <source>
        <dbReference type="ARBA" id="ARBA00023242"/>
    </source>
</evidence>
<dbReference type="SUPFAM" id="SSF48371">
    <property type="entry name" value="ARM repeat"/>
    <property type="match status" value="3"/>
</dbReference>
<dbReference type="InterPro" id="IPR016024">
    <property type="entry name" value="ARM-type_fold"/>
</dbReference>
<keyword evidence="5 8" id="KW-0698">rRNA processing</keyword>
<comment type="similarity">
    <text evidence="2 8">Belongs to the HEATR1/UTP10 family.</text>
</comment>
<dbReference type="SMART" id="SM01036">
    <property type="entry name" value="BP28CT"/>
    <property type="match status" value="1"/>
</dbReference>
<evidence type="ECO:0000256" key="1">
    <source>
        <dbReference type="ARBA" id="ARBA00004604"/>
    </source>
</evidence>
<comment type="subcellular location">
    <subcellularLocation>
        <location evidence="1 8">Nucleus</location>
        <location evidence="1 8">Nucleolus</location>
    </subcellularLocation>
</comment>
<comment type="function">
    <text evidence="8">Involved in nucleolar processing of pre-18S ribosomal RNA.</text>
</comment>
<feature type="domain" description="BP28 C-terminal" evidence="9">
    <location>
        <begin position="1804"/>
        <end position="1940"/>
    </location>
</feature>
<dbReference type="Proteomes" id="UP000298327">
    <property type="component" value="Unassembled WGS sequence"/>
</dbReference>
<keyword evidence="4 8" id="KW-0690">Ribosome biogenesis</keyword>
<evidence type="ECO:0000313" key="11">
    <source>
        <dbReference type="Proteomes" id="UP000298327"/>
    </source>
</evidence>
<dbReference type="GO" id="GO:0032040">
    <property type="term" value="C:small-subunit processome"/>
    <property type="evidence" value="ECO:0007669"/>
    <property type="project" value="TreeGrafter"/>
</dbReference>
<dbReference type="Pfam" id="PF12397">
    <property type="entry name" value="U3snoRNP10"/>
    <property type="match status" value="1"/>
</dbReference>
<dbReference type="OrthoDB" id="31183at2759"/>
<dbReference type="Gene3D" id="1.25.10.10">
    <property type="entry name" value="Leucine-rich Repeat Variant"/>
    <property type="match status" value="1"/>
</dbReference>
<comment type="subunit">
    <text evidence="8">Component of the ribosomal small subunit (SSU) processome.</text>
</comment>
<dbReference type="InterPro" id="IPR040191">
    <property type="entry name" value="UTP10"/>
</dbReference>
<dbReference type="GO" id="GO:0030686">
    <property type="term" value="C:90S preribosome"/>
    <property type="evidence" value="ECO:0007669"/>
    <property type="project" value="TreeGrafter"/>
</dbReference>
<dbReference type="GO" id="GO:0030515">
    <property type="term" value="F:snoRNA binding"/>
    <property type="evidence" value="ECO:0007669"/>
    <property type="project" value="TreeGrafter"/>
</dbReference>
<evidence type="ECO:0000256" key="4">
    <source>
        <dbReference type="ARBA" id="ARBA00022517"/>
    </source>
</evidence>
<dbReference type="GO" id="GO:0045943">
    <property type="term" value="P:positive regulation of transcription by RNA polymerase I"/>
    <property type="evidence" value="ECO:0007669"/>
    <property type="project" value="TreeGrafter"/>
</dbReference>
<dbReference type="InterPro" id="IPR056473">
    <property type="entry name" value="HEAT_Utp10/HEAT1"/>
</dbReference>
<evidence type="ECO:0000313" key="10">
    <source>
        <dbReference type="EMBL" id="TFY70773.1"/>
    </source>
</evidence>
<evidence type="ECO:0000256" key="2">
    <source>
        <dbReference type="ARBA" id="ARBA00010559"/>
    </source>
</evidence>
<organism evidence="10 11">
    <name type="scientific">Dentipellis fragilis</name>
    <dbReference type="NCBI Taxonomy" id="205917"/>
    <lineage>
        <taxon>Eukaryota</taxon>
        <taxon>Fungi</taxon>
        <taxon>Dikarya</taxon>
        <taxon>Basidiomycota</taxon>
        <taxon>Agaricomycotina</taxon>
        <taxon>Agaricomycetes</taxon>
        <taxon>Russulales</taxon>
        <taxon>Hericiaceae</taxon>
        <taxon>Dentipellis</taxon>
    </lineage>
</organism>
<dbReference type="PANTHER" id="PTHR13457">
    <property type="entry name" value="BAP28"/>
    <property type="match status" value="1"/>
</dbReference>
<dbReference type="STRING" id="205917.A0A4Y9ZAA5"/>
<dbReference type="Pfam" id="PF23243">
    <property type="entry name" value="HEAT_HEATR1"/>
    <property type="match status" value="1"/>
</dbReference>
<evidence type="ECO:0000256" key="5">
    <source>
        <dbReference type="ARBA" id="ARBA00022552"/>
    </source>
</evidence>
<evidence type="ECO:0000256" key="3">
    <source>
        <dbReference type="ARBA" id="ARBA00015399"/>
    </source>
</evidence>
<dbReference type="PANTHER" id="PTHR13457:SF1">
    <property type="entry name" value="HEAT REPEAT-CONTAINING PROTEIN 1"/>
    <property type="match status" value="1"/>
</dbReference>
<dbReference type="EMBL" id="SEOQ01000083">
    <property type="protein sequence ID" value="TFY70773.1"/>
    <property type="molecule type" value="Genomic_DNA"/>
</dbReference>
<keyword evidence="6 8" id="KW-0539">Nucleus</keyword>
<dbReference type="InterPro" id="IPR011989">
    <property type="entry name" value="ARM-like"/>
</dbReference>
<evidence type="ECO:0000259" key="9">
    <source>
        <dbReference type="SMART" id="SM01036"/>
    </source>
</evidence>
<evidence type="ECO:0000256" key="7">
    <source>
        <dbReference type="ARBA" id="ARBA00023274"/>
    </source>
</evidence>
<gene>
    <name evidence="10" type="ORF">EVG20_g2223</name>
</gene>
<dbReference type="InterPro" id="IPR022125">
    <property type="entry name" value="U3snoRNP10_N"/>
</dbReference>
<dbReference type="Pfam" id="PF08146">
    <property type="entry name" value="BP28CT"/>
    <property type="match status" value="1"/>
</dbReference>
<protein>
    <recommendedName>
        <fullName evidence="3 8">U3 small nucleolar RNA-associated protein 10</fullName>
    </recommendedName>
</protein>
<accession>A0A4Y9ZAA5</accession>
<reference evidence="10 11" key="1">
    <citation type="submission" date="2019-02" db="EMBL/GenBank/DDBJ databases">
        <title>Genome sequencing of the rare red list fungi Dentipellis fragilis.</title>
        <authorList>
            <person name="Buettner E."/>
            <person name="Kellner H."/>
        </authorList>
    </citation>
    <scope>NUCLEOTIDE SEQUENCE [LARGE SCALE GENOMIC DNA]</scope>
    <source>
        <strain evidence="10 11">DSM 105465</strain>
    </source>
</reference>
<dbReference type="InterPro" id="IPR012954">
    <property type="entry name" value="BP28_C_dom"/>
</dbReference>
<proteinExistence type="inferred from homology"/>
<sequence>MVTSLAAQLAQNTSLNSALLVDRSRRKPTASYLFTGRDADQHDLDSIHALASNAFLQLRQLSPALYTYEAILFSDAAKGVDRTLLQADAAKELDANIKAALSLLGPYLMEAPTAKVLEWLVRRFRINEFNVEDVLALFLPYHESPHFAKMVTILHIQANSFYSFLSAYKSAAQAVPRAALVQEMLRSPDLSRFVAALLPNALKKGKGYTHHTLIAFHAGTLLDFIARSKTLDDAVLAFLLPAMLEPLQAELPEKEVVLANYILLCALSQKCTFTPSALKTIMGSMASCASCVVTKQFVHAAVAVLSPQEPLKKLSNSAVEKVLALPDLDNALVETFSWAGSEKLVGALIAALIDRLFTTDTEIRATTLLNALLVAPETPSSLLKQIATVSVDRSISTESSTSEKAVLRRLLSSLYQRHPVVLQDVTQKMIEENEDVRDAVEELSVSLTVTGSSSKKVGESDLILASMDADVSVRVAGVRNMVAVLTSNSESLDPEYKDAIHTALLGRVLDNTPQILTALYAEPSAVVPIFRTHSASYISALSTALTSKSQHTRETLRIHVAFLADHYTPGAGPAVTKEVFERIVFPFLLFSKPRQKSAVSVWGILDVSEAQGEREPGLREYELLAGCADVVRWEEGQVGRKKRGGAGGLESMQVMANANMAVAARMAETILISNEHAQHFAFFLAKLKDTDSHARGLAYLVVRALLGKMSGEHQIEAARRVLEAMSLKSLEGMEGFMDGADNLQEFLNDTTLGKNVVTKPNSQGTTHWLQTSLLAMMPIIPRPMTAQLDWLDGTSLDSPDIDIGARYVNLMRTVYRLANSSTSLPLLSTALLRAQFINLSDDALAFLAGIWLTNPRDVGQTPFRHAALCHAAAFLSAHESTEHAVDFQTILPSLLVALQDSDTAIRIVALDCVHLLVKLSDGKTATGVYAFDSIYGQGSSQLQYLDWADYHKYAKAVTEFRDHIVNDPGYIRVFQLQYLAWPKSDSRKAPAIKRRVLCYLLSHANGCRLPEVKLSLLHMLEGVSDSNKALILLPSIQALSDEARSKALKAAFGSRFEEFATLLVSCIDVSTVSELNNNNGSLWPAFIAVLRHYLLPKSLSSPRQALLHHLEHGVFSGLTLVRKLEICQLLLEISTEDVESQTYCKAALDQLLQGVELLVVLLNNLQPVPKDPTQRANKRPKLDQSPSTGPIALAKLGILVEVLSGMYLPGSLDLLSCLMDLLNKVANTNAASQADTVYVEQLLMSVIENVAGNIQDTTKVSPTAIRLEILVDIVRVAENPQTFHQALLLMASLARLAPESVLHHIMPVFTFMGANVFHRDDIYSFRVVQKTIDNIVPVMVSSLREKHPDRLDLQIASRDFLRIFTEAANHIPRHRRTHFFTHLADVLGPEDFLAPLCVLIISKVANRIVRQHGEELQATLALPLSILHHHAPAKQIPGLIDILGEALHEISHVVDAASTEKTILDFSRDDEQPSQTSAYLKRRAQSLITFVGTTLETSTSAYTATQGVSTGSINNLVSVLLTIASRHDVPLTEADGTDLPKAARLSIDQCLKVMSAVDFINAIINMLDADETSVKAEALRLFADRLVAISETVRKQSVPAVVKVIAKVKTFLAERVDSLVRPAFGALKAVGSAPAPGEEGALTECVPLVVSALRDARYVASAVAVLPPLCSNLGPRIIPHFRFIIEECVNIIRTGTKEGSKASSALIGDALKVLQALFSAIPTFWGKPELNKVVTLHLDLRASAVKFEDFEAFIRAIAKKAPSTVVIPTLCELWPSLQAAEGDAALRFEAYSALLKRAVRSASRAIILENLRSLFKVFLEAFDLRGKLSVEEVSKVEPTTISAFIELTTKLNETAFKPLFRRLFDWAFADAGLTKKITFCRIYIALLDYFKALMTPYMSFVMPQFIALLQEDNADEHYPELWSCIVQTLSKSFSVDEGFFWREDKQRQIIPVLISQIPKCVDLRDEDAKDQQVAALVALADTADDDNLLKKINLDVLMHTRSEEVRIRLFALRSSEALWSAHGSKFMGYVPETTTFIAECAEDENDSVVQATHKLKDAVEKATGESIDNL</sequence>
<keyword evidence="11" id="KW-1185">Reference proteome</keyword>
<keyword evidence="7 8" id="KW-0687">Ribonucleoprotein</keyword>
<dbReference type="GO" id="GO:0000462">
    <property type="term" value="P:maturation of SSU-rRNA from tricistronic rRNA transcript (SSU-rRNA, 5.8S rRNA, LSU-rRNA)"/>
    <property type="evidence" value="ECO:0007669"/>
    <property type="project" value="TreeGrafter"/>
</dbReference>
<evidence type="ECO:0000256" key="8">
    <source>
        <dbReference type="RuleBase" id="RU367065"/>
    </source>
</evidence>